<dbReference type="AlphaFoldDB" id="A0A540L8R0"/>
<dbReference type="InterPro" id="IPR051582">
    <property type="entry name" value="LRR_extensin-like_regulator"/>
</dbReference>
<comment type="subcellular location">
    <subcellularLocation>
        <location evidence="1">Secreted</location>
    </subcellularLocation>
</comment>
<dbReference type="InterPro" id="IPR001611">
    <property type="entry name" value="Leu-rich_rpt"/>
</dbReference>
<sequence length="155" mass="18129">MDLAFLHIKFNSLCGTIPYKFNRLKLLFELNLSNNRFAGKFPRVFLQLLKLKFLNLKFNEFEEVMPNELFDKDLDAIFINHFPEICFSNKKVDMQICKDKFSYSSGSMIYLMTCFCRPHGKSHTYAAKVQACGASIRMGYLQQSTWTKGITFRMC</sequence>
<dbReference type="PANTHER" id="PTHR32093:SF120">
    <property type="entry name" value="LEUCINE-RICH REPEAT EXTENSIN-LIKE PROTEIN 3-RELATED"/>
    <property type="match status" value="1"/>
</dbReference>
<comment type="caution">
    <text evidence="6">The sequence shown here is derived from an EMBL/GenBank/DDBJ whole genome shotgun (WGS) entry which is preliminary data.</text>
</comment>
<dbReference type="Pfam" id="PF00560">
    <property type="entry name" value="LRR_1"/>
    <property type="match status" value="1"/>
</dbReference>
<evidence type="ECO:0000256" key="2">
    <source>
        <dbReference type="ARBA" id="ARBA00022525"/>
    </source>
</evidence>
<dbReference type="Gene3D" id="3.80.10.10">
    <property type="entry name" value="Ribonuclease Inhibitor"/>
    <property type="match status" value="1"/>
</dbReference>
<proteinExistence type="predicted"/>
<name>A0A540L8R0_MALBA</name>
<protein>
    <submittedName>
        <fullName evidence="6">Uncharacterized protein</fullName>
    </submittedName>
</protein>
<evidence type="ECO:0000313" key="7">
    <source>
        <dbReference type="Proteomes" id="UP000315295"/>
    </source>
</evidence>
<evidence type="ECO:0000256" key="1">
    <source>
        <dbReference type="ARBA" id="ARBA00004613"/>
    </source>
</evidence>
<keyword evidence="4" id="KW-0732">Signal</keyword>
<keyword evidence="7" id="KW-1185">Reference proteome</keyword>
<dbReference type="EMBL" id="VIEB01000704">
    <property type="protein sequence ID" value="TQD82865.1"/>
    <property type="molecule type" value="Genomic_DNA"/>
</dbReference>
<gene>
    <name evidence="6" type="ORF">C1H46_031577</name>
</gene>
<evidence type="ECO:0000256" key="3">
    <source>
        <dbReference type="ARBA" id="ARBA00022614"/>
    </source>
</evidence>
<evidence type="ECO:0000313" key="6">
    <source>
        <dbReference type="EMBL" id="TQD82865.1"/>
    </source>
</evidence>
<evidence type="ECO:0000256" key="4">
    <source>
        <dbReference type="ARBA" id="ARBA00022729"/>
    </source>
</evidence>
<dbReference type="Proteomes" id="UP000315295">
    <property type="component" value="Unassembled WGS sequence"/>
</dbReference>
<dbReference type="InterPro" id="IPR032675">
    <property type="entry name" value="LRR_dom_sf"/>
</dbReference>
<keyword evidence="5" id="KW-0677">Repeat</keyword>
<reference evidence="6 7" key="1">
    <citation type="journal article" date="2019" name="G3 (Bethesda)">
        <title>Sequencing of a Wild Apple (Malus baccata) Genome Unravels the Differences Between Cultivated and Wild Apple Species Regarding Disease Resistance and Cold Tolerance.</title>
        <authorList>
            <person name="Chen X."/>
        </authorList>
    </citation>
    <scope>NUCLEOTIDE SEQUENCE [LARGE SCALE GENOMIC DNA]</scope>
    <source>
        <strain evidence="7">cv. Shandingzi</strain>
        <tissue evidence="6">Leaves</tissue>
    </source>
</reference>
<accession>A0A540L8R0</accession>
<dbReference type="GO" id="GO:0005576">
    <property type="term" value="C:extracellular region"/>
    <property type="evidence" value="ECO:0007669"/>
    <property type="project" value="UniProtKB-SubCell"/>
</dbReference>
<keyword evidence="3" id="KW-0433">Leucine-rich repeat</keyword>
<organism evidence="6 7">
    <name type="scientific">Malus baccata</name>
    <name type="common">Siberian crab apple</name>
    <name type="synonym">Pyrus baccata</name>
    <dbReference type="NCBI Taxonomy" id="106549"/>
    <lineage>
        <taxon>Eukaryota</taxon>
        <taxon>Viridiplantae</taxon>
        <taxon>Streptophyta</taxon>
        <taxon>Embryophyta</taxon>
        <taxon>Tracheophyta</taxon>
        <taxon>Spermatophyta</taxon>
        <taxon>Magnoliopsida</taxon>
        <taxon>eudicotyledons</taxon>
        <taxon>Gunneridae</taxon>
        <taxon>Pentapetalae</taxon>
        <taxon>rosids</taxon>
        <taxon>fabids</taxon>
        <taxon>Rosales</taxon>
        <taxon>Rosaceae</taxon>
        <taxon>Amygdaloideae</taxon>
        <taxon>Maleae</taxon>
        <taxon>Malus</taxon>
    </lineage>
</organism>
<dbReference type="SUPFAM" id="SSF52058">
    <property type="entry name" value="L domain-like"/>
    <property type="match status" value="1"/>
</dbReference>
<dbReference type="PANTHER" id="PTHR32093">
    <property type="entry name" value="LEUCINE-RICH REPEAT EXTENSIN-LIKE PROTEIN 3-RELATED"/>
    <property type="match status" value="1"/>
</dbReference>
<dbReference type="STRING" id="106549.A0A540L8R0"/>
<evidence type="ECO:0000256" key="5">
    <source>
        <dbReference type="ARBA" id="ARBA00022737"/>
    </source>
</evidence>
<keyword evidence="2" id="KW-0964">Secreted</keyword>